<organism evidence="1">
    <name type="scientific">freshwater metagenome</name>
    <dbReference type="NCBI Taxonomy" id="449393"/>
    <lineage>
        <taxon>unclassified sequences</taxon>
        <taxon>metagenomes</taxon>
        <taxon>ecological metagenomes</taxon>
    </lineage>
</organism>
<proteinExistence type="predicted"/>
<name>A0A6J7FAL6_9ZZZZ</name>
<sequence length="143" mass="15020">MRCAEDVADDPAHAGVGATEGFDGRRVVVCLAFQCVGAGRRELHDACVAIEGRHHERRGDGVGGLAQLIEQWRQHRAVREHDVGTEALVRAVFAPGLGQRLELGVGGRPSGGVEVGTDHVQLGEIQGEAAFDAELAEPVVVAG</sequence>
<dbReference type="EMBL" id="CAFBLP010000119">
    <property type="protein sequence ID" value="CAB4892486.1"/>
    <property type="molecule type" value="Genomic_DNA"/>
</dbReference>
<gene>
    <name evidence="1" type="ORF">UFOPK3376_02954</name>
</gene>
<protein>
    <submittedName>
        <fullName evidence="1">Unannotated protein</fullName>
    </submittedName>
</protein>
<dbReference type="AlphaFoldDB" id="A0A6J7FAL6"/>
<accession>A0A6J7FAL6</accession>
<evidence type="ECO:0000313" key="1">
    <source>
        <dbReference type="EMBL" id="CAB4892486.1"/>
    </source>
</evidence>
<reference evidence="1" key="1">
    <citation type="submission" date="2020-05" db="EMBL/GenBank/DDBJ databases">
        <authorList>
            <person name="Chiriac C."/>
            <person name="Salcher M."/>
            <person name="Ghai R."/>
            <person name="Kavagutti S V."/>
        </authorList>
    </citation>
    <scope>NUCLEOTIDE SEQUENCE</scope>
</reference>